<evidence type="ECO:0000313" key="9">
    <source>
        <dbReference type="EMBL" id="KAL3232724.1"/>
    </source>
</evidence>
<evidence type="ECO:0000256" key="2">
    <source>
        <dbReference type="ARBA" id="ARBA00022741"/>
    </source>
</evidence>
<dbReference type="PROSITE" id="PS50011">
    <property type="entry name" value="PROTEIN_KINASE_DOM"/>
    <property type="match status" value="1"/>
</dbReference>
<dbReference type="InterPro" id="IPR008271">
    <property type="entry name" value="Ser/Thr_kinase_AS"/>
</dbReference>
<keyword evidence="10" id="KW-1185">Reference proteome</keyword>
<gene>
    <name evidence="9" type="ORF">RNJ44_04640</name>
</gene>
<evidence type="ECO:0000256" key="5">
    <source>
        <dbReference type="ARBA" id="ARBA00037982"/>
    </source>
</evidence>
<feature type="region of interest" description="Disordered" evidence="6">
    <location>
        <begin position="70"/>
        <end position="95"/>
    </location>
</feature>
<proteinExistence type="inferred from homology"/>
<keyword evidence="3 9" id="KW-0418">Kinase</keyword>
<dbReference type="EMBL" id="JBEVYD010000005">
    <property type="protein sequence ID" value="KAL3232724.1"/>
    <property type="molecule type" value="Genomic_DNA"/>
</dbReference>
<name>A0ABR4NVI2_9SACH</name>
<feature type="transmembrane region" description="Helical" evidence="7">
    <location>
        <begin position="606"/>
        <end position="623"/>
    </location>
</feature>
<feature type="domain" description="Protein kinase" evidence="8">
    <location>
        <begin position="143"/>
        <end position="490"/>
    </location>
</feature>
<organism evidence="9 10">
    <name type="scientific">Nakaseomyces bracarensis</name>
    <dbReference type="NCBI Taxonomy" id="273131"/>
    <lineage>
        <taxon>Eukaryota</taxon>
        <taxon>Fungi</taxon>
        <taxon>Dikarya</taxon>
        <taxon>Ascomycota</taxon>
        <taxon>Saccharomycotina</taxon>
        <taxon>Saccharomycetes</taxon>
        <taxon>Saccharomycetales</taxon>
        <taxon>Saccharomycetaceae</taxon>
        <taxon>Nakaseomyces</taxon>
    </lineage>
</organism>
<evidence type="ECO:0000313" key="10">
    <source>
        <dbReference type="Proteomes" id="UP001623330"/>
    </source>
</evidence>
<dbReference type="Gene3D" id="1.10.510.10">
    <property type="entry name" value="Transferase(Phosphotransferase) domain 1"/>
    <property type="match status" value="1"/>
</dbReference>
<dbReference type="GO" id="GO:0016301">
    <property type="term" value="F:kinase activity"/>
    <property type="evidence" value="ECO:0007669"/>
    <property type="project" value="UniProtKB-KW"/>
</dbReference>
<keyword evidence="7" id="KW-1133">Transmembrane helix</keyword>
<evidence type="ECO:0000256" key="7">
    <source>
        <dbReference type="SAM" id="Phobius"/>
    </source>
</evidence>
<keyword evidence="2" id="KW-0547">Nucleotide-binding</keyword>
<reference evidence="9 10" key="1">
    <citation type="submission" date="2024-05" db="EMBL/GenBank/DDBJ databases">
        <title>Long read based assembly of the Candida bracarensis genome reveals expanded adhesin content.</title>
        <authorList>
            <person name="Marcet-Houben M."/>
            <person name="Ksiezopolska E."/>
            <person name="Gabaldon T."/>
        </authorList>
    </citation>
    <scope>NUCLEOTIDE SEQUENCE [LARGE SCALE GENOMIC DNA]</scope>
    <source>
        <strain evidence="9 10">CBM6</strain>
    </source>
</reference>
<keyword evidence="4" id="KW-0067">ATP-binding</keyword>
<dbReference type="SUPFAM" id="SSF56112">
    <property type="entry name" value="Protein kinase-like (PK-like)"/>
    <property type="match status" value="1"/>
</dbReference>
<dbReference type="PANTHER" id="PTHR11042">
    <property type="entry name" value="EUKARYOTIC TRANSLATION INITIATION FACTOR 2-ALPHA KINASE EIF2-ALPHA KINASE -RELATED"/>
    <property type="match status" value="1"/>
</dbReference>
<sequence length="650" mass="73744">MSLVPYNDGSIILNDPSSRSLAIVDPKLGSVSVYQQINAKGGSRDLLAGSISSYLCPHCGAEIHLSREDSYPSTLPSDIHESSADENQGNSRNNNFMSTTTGSNIYFQLLQRNHKYYAIQDGNTSFTCIPDDLFIPGYFHKFFEILEPLGNGARGSVYKVIHKLGSTQLGTYALKKIPIGNDDTWFNKCIREVKALSSLQHKSGNLITYNHVWMEMDDSVGHVRAMDIQDTEDTTKVPCMFILQQYCSGGNLEDCINEKVFIKDINMIPIEERKKQFRELRKNGRKNEKEKGLTSMQIISILLDISTGLHELHDIGLIHRDLKPSNCLLMEPYSSLEYESISVEIDDMLEETFPTIVIGDFGESQMKGECRSATGATGTMEFTAPEVIIDGNNRESSSYHEFSYASDMYSLGMIGYFIVFGELPFKDNLDLADLKKDIKSLTIKKVYMIEKHKQMKLKKIDYHIFDILERLLDPDERKRLTAKECEHILKKLQDMIRKDYIPVKEEEIYREEEPGAAKKNGDYEKPGNLLSKPDSNALEKSVEYYQLSPMPVRRLSLPDINSKQHDIISIPMIRNLPKVLLLLNLFIALSLYYFGHLKSTHLNDNSNILLAVFLNLGLCINSSGIGSKIFLLLIQVLLFSVVLYREKLNS</sequence>
<dbReference type="SMART" id="SM00220">
    <property type="entry name" value="S_TKc"/>
    <property type="match status" value="1"/>
</dbReference>
<feature type="compositionally biased region" description="Basic and acidic residues" evidence="6">
    <location>
        <begin position="511"/>
        <end position="525"/>
    </location>
</feature>
<dbReference type="PROSITE" id="PS00108">
    <property type="entry name" value="PROTEIN_KINASE_ST"/>
    <property type="match status" value="1"/>
</dbReference>
<comment type="similarity">
    <text evidence="5">Belongs to the protein kinase superfamily. Ser/Thr protein kinase family. GCN2 subfamily.</text>
</comment>
<dbReference type="Proteomes" id="UP001623330">
    <property type="component" value="Unassembled WGS sequence"/>
</dbReference>
<feature type="transmembrane region" description="Helical" evidence="7">
    <location>
        <begin position="576"/>
        <end position="594"/>
    </location>
</feature>
<keyword evidence="1" id="KW-0808">Transferase</keyword>
<dbReference type="InterPro" id="IPR011009">
    <property type="entry name" value="Kinase-like_dom_sf"/>
</dbReference>
<dbReference type="PANTHER" id="PTHR11042:SF138">
    <property type="entry name" value="SERINE_THREONINE-PROTEIN KINASE IKS1-RELATED"/>
    <property type="match status" value="1"/>
</dbReference>
<evidence type="ECO:0000256" key="3">
    <source>
        <dbReference type="ARBA" id="ARBA00022777"/>
    </source>
</evidence>
<dbReference type="Pfam" id="PF00069">
    <property type="entry name" value="Pkinase"/>
    <property type="match status" value="1"/>
</dbReference>
<evidence type="ECO:0000256" key="6">
    <source>
        <dbReference type="SAM" id="MobiDB-lite"/>
    </source>
</evidence>
<comment type="caution">
    <text evidence="9">The sequence shown here is derived from an EMBL/GenBank/DDBJ whole genome shotgun (WGS) entry which is preliminary data.</text>
</comment>
<feature type="compositionally biased region" description="Polar residues" evidence="6">
    <location>
        <begin position="85"/>
        <end position="95"/>
    </location>
</feature>
<dbReference type="InterPro" id="IPR000719">
    <property type="entry name" value="Prot_kinase_dom"/>
</dbReference>
<evidence type="ECO:0000259" key="8">
    <source>
        <dbReference type="PROSITE" id="PS50011"/>
    </source>
</evidence>
<dbReference type="InterPro" id="IPR050339">
    <property type="entry name" value="CC_SR_Kinase"/>
</dbReference>
<protein>
    <submittedName>
        <fullName evidence="9">Serine/threonine-protein kinase IKS1</fullName>
    </submittedName>
</protein>
<dbReference type="Gene3D" id="3.30.200.20">
    <property type="entry name" value="Phosphorylase Kinase, domain 1"/>
    <property type="match status" value="1"/>
</dbReference>
<keyword evidence="7" id="KW-0812">Transmembrane</keyword>
<evidence type="ECO:0000256" key="1">
    <source>
        <dbReference type="ARBA" id="ARBA00022679"/>
    </source>
</evidence>
<keyword evidence="7" id="KW-0472">Membrane</keyword>
<evidence type="ECO:0000256" key="4">
    <source>
        <dbReference type="ARBA" id="ARBA00022840"/>
    </source>
</evidence>
<feature type="region of interest" description="Disordered" evidence="6">
    <location>
        <begin position="511"/>
        <end position="530"/>
    </location>
</feature>
<accession>A0ABR4NVI2</accession>